<gene>
    <name evidence="1" type="ORF">AALO17_15260</name>
</gene>
<accession>A0A140DVI3</accession>
<proteinExistence type="predicted"/>
<keyword evidence="2" id="KW-1185">Reference proteome</keyword>
<evidence type="ECO:0000313" key="1">
    <source>
        <dbReference type="EMBL" id="AMK54660.1"/>
    </source>
</evidence>
<dbReference type="EMBL" id="CP011391">
    <property type="protein sequence ID" value="AMK54660.1"/>
    <property type="molecule type" value="Genomic_DNA"/>
</dbReference>
<name>A0A140DVI3_9FIRM</name>
<dbReference type="AlphaFoldDB" id="A0A140DVI3"/>
<dbReference type="KEGG" id="fro:AALO17_15260"/>
<evidence type="ECO:0000313" key="2">
    <source>
        <dbReference type="Proteomes" id="UP000069771"/>
    </source>
</evidence>
<organism evidence="1 2">
    <name type="scientific">Faecalibaculum rodentium</name>
    <dbReference type="NCBI Taxonomy" id="1702221"/>
    <lineage>
        <taxon>Bacteria</taxon>
        <taxon>Bacillati</taxon>
        <taxon>Bacillota</taxon>
        <taxon>Erysipelotrichia</taxon>
        <taxon>Erysipelotrichales</taxon>
        <taxon>Erysipelotrichaceae</taxon>
        <taxon>Faecalibaculum</taxon>
    </lineage>
</organism>
<sequence length="40" mass="4854">MGFDYMQPLNLYDDYSEAALARVELYRKLPLSELWLEDER</sequence>
<protein>
    <submittedName>
        <fullName evidence="1">Uncharacterized protein</fullName>
    </submittedName>
</protein>
<dbReference type="Proteomes" id="UP000069771">
    <property type="component" value="Chromosome"/>
</dbReference>
<dbReference type="STRING" id="1702221.AALO17_15260"/>
<reference evidence="1 2" key="1">
    <citation type="journal article" date="2016" name="Gut Pathog.">
        <title>Whole genome sequencing of "Faecalibaculum rodentium" ALO17, isolated from C57BL/6J laboratory mouse feces.</title>
        <authorList>
            <person name="Lim S."/>
            <person name="Chang D.H."/>
            <person name="Ahn S."/>
            <person name="Kim B.C."/>
        </authorList>
    </citation>
    <scope>NUCLEOTIDE SEQUENCE [LARGE SCALE GENOMIC DNA]</scope>
    <source>
        <strain evidence="1 2">Alo17</strain>
    </source>
</reference>